<accession>A0A9P6K0K1</accession>
<evidence type="ECO:0000256" key="1">
    <source>
        <dbReference type="SAM" id="MobiDB-lite"/>
    </source>
</evidence>
<dbReference type="AlphaFoldDB" id="A0A9P6K0K1"/>
<reference evidence="2" key="1">
    <citation type="journal article" date="2020" name="Fungal Divers.">
        <title>Resolving the Mortierellaceae phylogeny through synthesis of multi-gene phylogenetics and phylogenomics.</title>
        <authorList>
            <person name="Vandepol N."/>
            <person name="Liber J."/>
            <person name="Desiro A."/>
            <person name="Na H."/>
            <person name="Kennedy M."/>
            <person name="Barry K."/>
            <person name="Grigoriev I.V."/>
            <person name="Miller A.N."/>
            <person name="O'Donnell K."/>
            <person name="Stajich J.E."/>
            <person name="Bonito G."/>
        </authorList>
    </citation>
    <scope>NUCLEOTIDE SEQUENCE</scope>
    <source>
        <strain evidence="2">NRRL 2591</strain>
    </source>
</reference>
<gene>
    <name evidence="2" type="ORF">EC957_003301</name>
</gene>
<evidence type="ECO:0000313" key="3">
    <source>
        <dbReference type="Proteomes" id="UP000723463"/>
    </source>
</evidence>
<comment type="caution">
    <text evidence="2">The sequence shown here is derived from an EMBL/GenBank/DDBJ whole genome shotgun (WGS) entry which is preliminary data.</text>
</comment>
<protein>
    <submittedName>
        <fullName evidence="2">Uncharacterized protein</fullName>
    </submittedName>
</protein>
<keyword evidence="3" id="KW-1185">Reference proteome</keyword>
<evidence type="ECO:0000313" key="2">
    <source>
        <dbReference type="EMBL" id="KAF9541225.1"/>
    </source>
</evidence>
<dbReference type="Proteomes" id="UP000723463">
    <property type="component" value="Unassembled WGS sequence"/>
</dbReference>
<name>A0A9P6K0K1_9FUNG</name>
<dbReference type="EMBL" id="JAAAXW010000173">
    <property type="protein sequence ID" value="KAF9541225.1"/>
    <property type="molecule type" value="Genomic_DNA"/>
</dbReference>
<proteinExistence type="predicted"/>
<organism evidence="2 3">
    <name type="scientific">Mortierella hygrophila</name>
    <dbReference type="NCBI Taxonomy" id="979708"/>
    <lineage>
        <taxon>Eukaryota</taxon>
        <taxon>Fungi</taxon>
        <taxon>Fungi incertae sedis</taxon>
        <taxon>Mucoromycota</taxon>
        <taxon>Mortierellomycotina</taxon>
        <taxon>Mortierellomycetes</taxon>
        <taxon>Mortierellales</taxon>
        <taxon>Mortierellaceae</taxon>
        <taxon>Mortierella</taxon>
    </lineage>
</organism>
<sequence length="325" mass="36332">MASREVIDWALNAGSDEHVSIRTFAEKFNYVDRRTAEDTYLQLTKCTGIHNARRKRLRQSFDAFNANAAEAFWTRRSTNVQTRILTMRAAVDSMQAGHQQSKFEYRRYFMSDQSSNVEEVEEASSAANFEVYEAGHGLAMLDNSSQDLGDADRQENREEADDVCNNNPSEGIGPASDTKAVDDVDVTAPGYAYPMTTLKDLEREPGPTFGPKWLLESGTVVEDVLLQAGLKLSVDHPICSFMIDLQDKCTESLFSLQDWVEIKSNLPASATYSTEAAEYLETLEDIVQEQDIISVLDSRPRDPEKAIIHRCAASCAMIMGRLCNV</sequence>
<feature type="region of interest" description="Disordered" evidence="1">
    <location>
        <begin position="142"/>
        <end position="181"/>
    </location>
</feature>